<evidence type="ECO:0000313" key="1">
    <source>
        <dbReference type="Proteomes" id="UP000887577"/>
    </source>
</evidence>
<dbReference type="AlphaFoldDB" id="A0A914XY69"/>
<organism evidence="1 2">
    <name type="scientific">Panagrolaimus superbus</name>
    <dbReference type="NCBI Taxonomy" id="310955"/>
    <lineage>
        <taxon>Eukaryota</taxon>
        <taxon>Metazoa</taxon>
        <taxon>Ecdysozoa</taxon>
        <taxon>Nematoda</taxon>
        <taxon>Chromadorea</taxon>
        <taxon>Rhabditida</taxon>
        <taxon>Tylenchina</taxon>
        <taxon>Panagrolaimomorpha</taxon>
        <taxon>Panagrolaimoidea</taxon>
        <taxon>Panagrolaimidae</taxon>
        <taxon>Panagrolaimus</taxon>
    </lineage>
</organism>
<accession>A0A914XY69</accession>
<name>A0A914XY69_9BILA</name>
<evidence type="ECO:0000313" key="2">
    <source>
        <dbReference type="WBParaSite" id="PSU_v2.g10656.t1"/>
    </source>
</evidence>
<proteinExistence type="predicted"/>
<protein>
    <submittedName>
        <fullName evidence="2">FRIGIDA-like protein</fullName>
    </submittedName>
</protein>
<dbReference type="WBParaSite" id="PSU_v2.g10656.t1">
    <property type="protein sequence ID" value="PSU_v2.g10656.t1"/>
    <property type="gene ID" value="PSU_v2.g10656"/>
</dbReference>
<keyword evidence="1" id="KW-1185">Reference proteome</keyword>
<reference evidence="2" key="1">
    <citation type="submission" date="2022-11" db="UniProtKB">
        <authorList>
            <consortium name="WormBaseParasite"/>
        </authorList>
    </citation>
    <scope>IDENTIFICATION</scope>
</reference>
<dbReference type="Proteomes" id="UP000887577">
    <property type="component" value="Unplaced"/>
</dbReference>
<sequence>MAPLPPNKTLREAISRDKANSKLYLSLIDVHNSSSHFKEGDILDAFDLAIKCHELTLEERYAFSQRKLDFLEELGTDPSKLNEAMAFHLSLECQLPIPPLSINQGKQIYTGKDENIDRKRARGSGNIGGSNDRTSFSTNLQSMTGSGHPSMNGMPTFSTTVPPPTMYGIPQNVGFAGYNTSKQSLFMQICKI</sequence>